<dbReference type="GO" id="GO:0009372">
    <property type="term" value="P:quorum sensing"/>
    <property type="evidence" value="ECO:0007669"/>
    <property type="project" value="UniProtKB-UniRule"/>
</dbReference>
<organism evidence="9 10">
    <name type="scientific">Clostridium intestinale DSM 6191</name>
    <dbReference type="NCBI Taxonomy" id="1121320"/>
    <lineage>
        <taxon>Bacteria</taxon>
        <taxon>Bacillati</taxon>
        <taxon>Bacillota</taxon>
        <taxon>Clostridia</taxon>
        <taxon>Eubacteriales</taxon>
        <taxon>Clostridiaceae</taxon>
        <taxon>Clostridium</taxon>
    </lineage>
</organism>
<comment type="similarity">
    <text evidence="8">Belongs to the AgrB family.</text>
</comment>
<dbReference type="GO" id="GO:0005886">
    <property type="term" value="C:plasma membrane"/>
    <property type="evidence" value="ECO:0007669"/>
    <property type="project" value="UniProtKB-SubCell"/>
</dbReference>
<feature type="transmembrane region" description="Helical" evidence="8">
    <location>
        <begin position="115"/>
        <end position="134"/>
    </location>
</feature>
<keyword evidence="7 8" id="KW-0472">Membrane</keyword>
<evidence type="ECO:0000256" key="4">
    <source>
        <dbReference type="ARBA" id="ARBA00022692"/>
    </source>
</evidence>
<keyword evidence="1 8" id="KW-1003">Cell membrane</keyword>
<gene>
    <name evidence="9" type="ORF">SAMN02745941_03017</name>
</gene>
<feature type="transmembrane region" description="Helical" evidence="8">
    <location>
        <begin position="51"/>
        <end position="77"/>
    </location>
</feature>
<accession>A0A1M5ZJB2</accession>
<keyword evidence="4 8" id="KW-0812">Transmembrane</keyword>
<dbReference type="EC" id="3.4.-.-" evidence="8"/>
<dbReference type="InterPro" id="IPR006741">
    <property type="entry name" value="AgrB"/>
</dbReference>
<evidence type="ECO:0000256" key="3">
    <source>
        <dbReference type="ARBA" id="ARBA00022670"/>
    </source>
</evidence>
<dbReference type="AlphaFoldDB" id="A0A1M5ZJB2"/>
<sequence>MKTVKVKRKNYIEEISNSLTQVLKTRSSNPNFNENIVKYGIEIVLINFTKIAFIMALAAMLNIFWTILIIMISYGALRRYSYGVHASTSLGCTLTTIICFFSGAFLSSYVPENKLILAGMFTISIISILAFSPADTEARPLLGKKKRDKLKRKSVYVWLISFVLAIYLKDFRIGFLIAYGNLLEALMIMPITYKVFRGRYKNYERYEQGTI</sequence>
<evidence type="ECO:0000256" key="2">
    <source>
        <dbReference type="ARBA" id="ARBA00022654"/>
    </source>
</evidence>
<comment type="subcellular location">
    <subcellularLocation>
        <location evidence="8">Cell membrane</location>
        <topology evidence="8">Multi-pass membrane protein</topology>
    </subcellularLocation>
</comment>
<evidence type="ECO:0000256" key="6">
    <source>
        <dbReference type="ARBA" id="ARBA00022989"/>
    </source>
</evidence>
<keyword evidence="2 8" id="KW-0673">Quorum sensing</keyword>
<feature type="transmembrane region" description="Helical" evidence="8">
    <location>
        <begin position="177"/>
        <end position="196"/>
    </location>
</feature>
<comment type="function">
    <text evidence="8">May be involved in the proteolytic processing of a quorum sensing system signal molecule precursor.</text>
</comment>
<evidence type="ECO:0000313" key="9">
    <source>
        <dbReference type="EMBL" id="SHI24387.1"/>
    </source>
</evidence>
<dbReference type="EMBL" id="FQXU01000009">
    <property type="protein sequence ID" value="SHI24387.1"/>
    <property type="molecule type" value="Genomic_DNA"/>
</dbReference>
<protein>
    <recommendedName>
        <fullName evidence="8">Putative AgrB-like protein</fullName>
        <ecNumber evidence="8">3.4.-.-</ecNumber>
    </recommendedName>
</protein>
<dbReference type="HAMAP" id="MF_00784">
    <property type="entry name" value="AgrB"/>
    <property type="match status" value="1"/>
</dbReference>
<dbReference type="Proteomes" id="UP000184241">
    <property type="component" value="Unassembled WGS sequence"/>
</dbReference>
<dbReference type="GO" id="GO:0006508">
    <property type="term" value="P:proteolysis"/>
    <property type="evidence" value="ECO:0007669"/>
    <property type="project" value="UniProtKB-KW"/>
</dbReference>
<dbReference type="SMART" id="SM00793">
    <property type="entry name" value="AgrB"/>
    <property type="match status" value="1"/>
</dbReference>
<evidence type="ECO:0000256" key="8">
    <source>
        <dbReference type="HAMAP-Rule" id="MF_00784"/>
    </source>
</evidence>
<keyword evidence="5 8" id="KW-0378">Hydrolase</keyword>
<name>A0A1M5ZJB2_9CLOT</name>
<proteinExistence type="inferred from homology"/>
<evidence type="ECO:0000256" key="1">
    <source>
        <dbReference type="ARBA" id="ARBA00022475"/>
    </source>
</evidence>
<keyword evidence="3 8" id="KW-0645">Protease</keyword>
<keyword evidence="6 8" id="KW-1133">Transmembrane helix</keyword>
<feature type="transmembrane region" description="Helical" evidence="8">
    <location>
        <begin position="89"/>
        <end position="109"/>
    </location>
</feature>
<evidence type="ECO:0000256" key="5">
    <source>
        <dbReference type="ARBA" id="ARBA00022801"/>
    </source>
</evidence>
<evidence type="ECO:0000313" key="10">
    <source>
        <dbReference type="Proteomes" id="UP000184241"/>
    </source>
</evidence>
<reference evidence="9 10" key="1">
    <citation type="submission" date="2016-11" db="EMBL/GenBank/DDBJ databases">
        <authorList>
            <person name="Jaros S."/>
            <person name="Januszkiewicz K."/>
            <person name="Wedrychowicz H."/>
        </authorList>
    </citation>
    <scope>NUCLEOTIDE SEQUENCE [LARGE SCALE GENOMIC DNA]</scope>
    <source>
        <strain evidence="9 10">DSM 6191</strain>
    </source>
</reference>
<evidence type="ECO:0000256" key="7">
    <source>
        <dbReference type="ARBA" id="ARBA00023136"/>
    </source>
</evidence>
<dbReference type="GO" id="GO:0008233">
    <property type="term" value="F:peptidase activity"/>
    <property type="evidence" value="ECO:0007669"/>
    <property type="project" value="UniProtKB-UniRule"/>
</dbReference>
<feature type="transmembrane region" description="Helical" evidence="8">
    <location>
        <begin position="155"/>
        <end position="171"/>
    </location>
</feature>
<dbReference type="Pfam" id="PF04647">
    <property type="entry name" value="AgrB"/>
    <property type="match status" value="1"/>
</dbReference>